<organism evidence="3 4">
    <name type="scientific">Thalassiosira oceanica</name>
    <name type="common">Marine diatom</name>
    <dbReference type="NCBI Taxonomy" id="159749"/>
    <lineage>
        <taxon>Eukaryota</taxon>
        <taxon>Sar</taxon>
        <taxon>Stramenopiles</taxon>
        <taxon>Ochrophyta</taxon>
        <taxon>Bacillariophyta</taxon>
        <taxon>Coscinodiscophyceae</taxon>
        <taxon>Thalassiosirophycidae</taxon>
        <taxon>Thalassiosirales</taxon>
        <taxon>Thalassiosiraceae</taxon>
        <taxon>Thalassiosira</taxon>
    </lineage>
</organism>
<feature type="compositionally biased region" description="Basic and acidic residues" evidence="1">
    <location>
        <begin position="71"/>
        <end position="81"/>
    </location>
</feature>
<dbReference type="Proteomes" id="UP000266841">
    <property type="component" value="Unassembled WGS sequence"/>
</dbReference>
<evidence type="ECO:0000313" key="4">
    <source>
        <dbReference type="Proteomes" id="UP000266841"/>
    </source>
</evidence>
<feature type="compositionally biased region" description="Polar residues" evidence="1">
    <location>
        <begin position="82"/>
        <end position="94"/>
    </location>
</feature>
<sequence length="515" mass="56200">SDVINGSETSADRARAMVHKFAVTPASLIDNGGRRAIGIALQPQHSCSASKKAKKCKLNLRSNDGEDSDKDEATATEDKASVSESSTGRGTTPKNPKPASKGNTAYKGKPTLFDALRSHMVRNTVMHKLVEDITENKDDADSELATFCSTTTLLTTMLVMVPGSAYLLLAHSVFQYNSRARQAGENHRDIIIFIGDRTMVGDPTGFIMDVDTKLEIEVECIDDDEGISDFIQDVKNDGKLLVQSESALASSNMETKKVVFMMPVNDNVAEYVVKESPSLHGLDAWINDENNDKVEDSEAAALNDWIQAAVQTDNAGKKKRKSSILAHDFQPIAGPSEELVKALESRLDVTMGGAPDSTNQPHEARGATWDVQLEQRFEAQERRLREDAKKLQSDKDSWCAMGAIIGPPGEAIDELDSPYHRCCCAVVPAEPTGCSVTANYRHEDVAQGRWDKKVLKALLVLMQDLLSASPLGDNVMPIFGYRVPTVRAWAGVETHPLASFNFKQPSSCTDDADNQ</sequence>
<name>K0TDN2_THAOC</name>
<protein>
    <recommendedName>
        <fullName evidence="2">DUF6820 domain-containing protein</fullName>
    </recommendedName>
</protein>
<evidence type="ECO:0000256" key="1">
    <source>
        <dbReference type="SAM" id="MobiDB-lite"/>
    </source>
</evidence>
<feature type="domain" description="DUF6820" evidence="2">
    <location>
        <begin position="9"/>
        <end position="45"/>
    </location>
</feature>
<evidence type="ECO:0000259" key="2">
    <source>
        <dbReference type="Pfam" id="PF20699"/>
    </source>
</evidence>
<feature type="region of interest" description="Disordered" evidence="1">
    <location>
        <begin position="43"/>
        <end position="108"/>
    </location>
</feature>
<dbReference type="AlphaFoldDB" id="K0TDN2"/>
<feature type="non-terminal residue" evidence="3">
    <location>
        <position position="1"/>
    </location>
</feature>
<gene>
    <name evidence="3" type="ORF">THAOC_03092</name>
</gene>
<proteinExistence type="predicted"/>
<accession>K0TDN2</accession>
<comment type="caution">
    <text evidence="3">The sequence shown here is derived from an EMBL/GenBank/DDBJ whole genome shotgun (WGS) entry which is preliminary data.</text>
</comment>
<keyword evidence="4" id="KW-1185">Reference proteome</keyword>
<dbReference type="InterPro" id="IPR049223">
    <property type="entry name" value="DUF6820"/>
</dbReference>
<reference evidence="3 4" key="1">
    <citation type="journal article" date="2012" name="Genome Biol.">
        <title>Genome and low-iron response of an oceanic diatom adapted to chronic iron limitation.</title>
        <authorList>
            <person name="Lommer M."/>
            <person name="Specht M."/>
            <person name="Roy A.S."/>
            <person name="Kraemer L."/>
            <person name="Andreson R."/>
            <person name="Gutowska M.A."/>
            <person name="Wolf J."/>
            <person name="Bergner S.V."/>
            <person name="Schilhabel M.B."/>
            <person name="Klostermeier U.C."/>
            <person name="Beiko R.G."/>
            <person name="Rosenstiel P."/>
            <person name="Hippler M."/>
            <person name="Laroche J."/>
        </authorList>
    </citation>
    <scope>NUCLEOTIDE SEQUENCE [LARGE SCALE GENOMIC DNA]</scope>
    <source>
        <strain evidence="3 4">CCMP1005</strain>
    </source>
</reference>
<dbReference type="EMBL" id="AGNL01003079">
    <property type="protein sequence ID" value="EJK75194.1"/>
    <property type="molecule type" value="Genomic_DNA"/>
</dbReference>
<evidence type="ECO:0000313" key="3">
    <source>
        <dbReference type="EMBL" id="EJK75194.1"/>
    </source>
</evidence>
<dbReference type="Pfam" id="PF20699">
    <property type="entry name" value="DUF6820"/>
    <property type="match status" value="1"/>
</dbReference>